<protein>
    <submittedName>
        <fullName evidence="1">Uncharacterized protein</fullName>
    </submittedName>
</protein>
<organism evidence="1 2">
    <name type="scientific">Allacma fusca</name>
    <dbReference type="NCBI Taxonomy" id="39272"/>
    <lineage>
        <taxon>Eukaryota</taxon>
        <taxon>Metazoa</taxon>
        <taxon>Ecdysozoa</taxon>
        <taxon>Arthropoda</taxon>
        <taxon>Hexapoda</taxon>
        <taxon>Collembola</taxon>
        <taxon>Symphypleona</taxon>
        <taxon>Sminthuridae</taxon>
        <taxon>Allacma</taxon>
    </lineage>
</organism>
<sequence length="131" mass="14086">VGHQEQQQQQQSLDVNVSSTFPTTASTLNITNGVPQTFHFVYGDDNTDYLLMEEEVFNKVSSICPDSFLNGIDESILNGTGVEQLPPEWNWAATSAGVDSANSRLTSLFVGADSSSDPQLQPASTGSFTPL</sequence>
<dbReference type="EMBL" id="CAJVCH010505201">
    <property type="protein sequence ID" value="CAG7821262.1"/>
    <property type="molecule type" value="Genomic_DNA"/>
</dbReference>
<accession>A0A8J2PEY8</accession>
<name>A0A8J2PEY8_9HEXA</name>
<reference evidence="1" key="1">
    <citation type="submission" date="2021-06" db="EMBL/GenBank/DDBJ databases">
        <authorList>
            <person name="Hodson N. C."/>
            <person name="Mongue J. A."/>
            <person name="Jaron S. K."/>
        </authorList>
    </citation>
    <scope>NUCLEOTIDE SEQUENCE</scope>
</reference>
<dbReference type="AlphaFoldDB" id="A0A8J2PEY8"/>
<gene>
    <name evidence="1" type="ORF">AFUS01_LOCUS31611</name>
</gene>
<feature type="non-terminal residue" evidence="1">
    <location>
        <position position="131"/>
    </location>
</feature>
<comment type="caution">
    <text evidence="1">The sequence shown here is derived from an EMBL/GenBank/DDBJ whole genome shotgun (WGS) entry which is preliminary data.</text>
</comment>
<evidence type="ECO:0000313" key="1">
    <source>
        <dbReference type="EMBL" id="CAG7821262.1"/>
    </source>
</evidence>
<evidence type="ECO:0000313" key="2">
    <source>
        <dbReference type="Proteomes" id="UP000708208"/>
    </source>
</evidence>
<keyword evidence="2" id="KW-1185">Reference proteome</keyword>
<proteinExistence type="predicted"/>
<dbReference type="Proteomes" id="UP000708208">
    <property type="component" value="Unassembled WGS sequence"/>
</dbReference>